<protein>
    <submittedName>
        <fullName evidence="2">Maleylpyruvate isomerase family mycothiol-dependent enzyme</fullName>
    </submittedName>
</protein>
<dbReference type="InterPro" id="IPR034660">
    <property type="entry name" value="DinB/YfiT-like"/>
</dbReference>
<dbReference type="RefSeq" id="WP_378020855.1">
    <property type="nucleotide sequence ID" value="NZ_JBHSKG010000004.1"/>
</dbReference>
<dbReference type="EMBL" id="JBHSKG010000004">
    <property type="protein sequence ID" value="MFC5138657.1"/>
    <property type="molecule type" value="Genomic_DNA"/>
</dbReference>
<name>A0ABV9ZCB9_9PSEU</name>
<sequence length="254" mass="27542">MSGGRTDRATVRVEDVPAFTRAEAVGLAATETARMAAFLDALRPDEWRRPTDCPAWDVRALAGHVLGMVEGFTSLPRMVGGMVAGGRRAGDGPFIDGLTAVQVERNAALTTRELVRRLEVAGPAQARWRGRVRLLRAMPMTEEVNGASETWRLGYLLDVVLTRDTWMHRVDAARATGRTMVLTPEHDGRIVAHVVAEWARRHDRPVRLHLTGPAGGSFTSGADGPEITLDAVEFCRTLSGRAEGEGLLATGVPF</sequence>
<dbReference type="Gene3D" id="1.20.120.450">
    <property type="entry name" value="dinb family like domain"/>
    <property type="match status" value="1"/>
</dbReference>
<proteinExistence type="predicted"/>
<evidence type="ECO:0000259" key="1">
    <source>
        <dbReference type="Pfam" id="PF11716"/>
    </source>
</evidence>
<dbReference type="Pfam" id="PF11716">
    <property type="entry name" value="MDMPI_N"/>
    <property type="match status" value="1"/>
</dbReference>
<organism evidence="2 3">
    <name type="scientific">Actinomycetospora rhizophila</name>
    <dbReference type="NCBI Taxonomy" id="1416876"/>
    <lineage>
        <taxon>Bacteria</taxon>
        <taxon>Bacillati</taxon>
        <taxon>Actinomycetota</taxon>
        <taxon>Actinomycetes</taxon>
        <taxon>Pseudonocardiales</taxon>
        <taxon>Pseudonocardiaceae</taxon>
        <taxon>Actinomycetospora</taxon>
    </lineage>
</organism>
<dbReference type="SUPFAM" id="SSF109854">
    <property type="entry name" value="DinB/YfiT-like putative metalloenzymes"/>
    <property type="match status" value="1"/>
</dbReference>
<evidence type="ECO:0000313" key="3">
    <source>
        <dbReference type="Proteomes" id="UP001596175"/>
    </source>
</evidence>
<feature type="domain" description="Mycothiol-dependent maleylpyruvate isomerase metal-binding" evidence="1">
    <location>
        <begin position="29"/>
        <end position="173"/>
    </location>
</feature>
<keyword evidence="3" id="KW-1185">Reference proteome</keyword>
<accession>A0ABV9ZCB9</accession>
<gene>
    <name evidence="2" type="ORF">ACFPK1_10475</name>
</gene>
<keyword evidence="2" id="KW-0413">Isomerase</keyword>
<reference evidence="3" key="1">
    <citation type="journal article" date="2019" name="Int. J. Syst. Evol. Microbiol.">
        <title>The Global Catalogue of Microorganisms (GCM) 10K type strain sequencing project: providing services to taxonomists for standard genome sequencing and annotation.</title>
        <authorList>
            <consortium name="The Broad Institute Genomics Platform"/>
            <consortium name="The Broad Institute Genome Sequencing Center for Infectious Disease"/>
            <person name="Wu L."/>
            <person name="Ma J."/>
        </authorList>
    </citation>
    <scope>NUCLEOTIDE SEQUENCE [LARGE SCALE GENOMIC DNA]</scope>
    <source>
        <strain evidence="3">XZYJ18</strain>
    </source>
</reference>
<dbReference type="Proteomes" id="UP001596175">
    <property type="component" value="Unassembled WGS sequence"/>
</dbReference>
<dbReference type="InterPro" id="IPR024344">
    <property type="entry name" value="MDMPI_metal-binding"/>
</dbReference>
<dbReference type="NCBIfam" id="TIGR03083">
    <property type="entry name" value="maleylpyruvate isomerase family mycothiol-dependent enzyme"/>
    <property type="match status" value="1"/>
</dbReference>
<dbReference type="GO" id="GO:0016853">
    <property type="term" value="F:isomerase activity"/>
    <property type="evidence" value="ECO:0007669"/>
    <property type="project" value="UniProtKB-KW"/>
</dbReference>
<evidence type="ECO:0000313" key="2">
    <source>
        <dbReference type="EMBL" id="MFC5138657.1"/>
    </source>
</evidence>
<dbReference type="InterPro" id="IPR017517">
    <property type="entry name" value="Maleyloyr_isom"/>
</dbReference>
<comment type="caution">
    <text evidence="2">The sequence shown here is derived from an EMBL/GenBank/DDBJ whole genome shotgun (WGS) entry which is preliminary data.</text>
</comment>